<dbReference type="InterPro" id="IPR010793">
    <property type="entry name" value="Ribosomal_mL37/mL65"/>
</dbReference>
<sequence>MPYQKFRPAKQWGRANTRYFKSVYANKLKERMPVFRVPDVLQKIGAVIYDPNDVDFPKPRQKFDTVLDHPAFRTPSVEESSFFKTIKCNMFNGTIPFTDGIDQACALSKAVKRTHFLPVVLQNAMKIVKTNDIKEKLSELIMRGERYDPTLEKLPRRFDPILFWAVYPRKHGTPAIKKGNIILENLYRHIVSLASQADQLSELRHDLDGTLNCELIVGCEKNPFVLRTKPHIVVQSPSLINPWANPEAIEETRKEDVPDVNPIDPKIDLVPEHVYSGITELPRISFPLHLDTIMWTREQDQKYPWTREQNAANAIMYCFGAAVAEAKRMGNVKAGVLEKPVVTRAVQLVKGMMDFVVFQLNTLDLSNKKDDIKNIVWVEHAQRLYKPGFYYENYEAVVDLNVETFHKMLGLMVTR</sequence>
<keyword evidence="3" id="KW-0689">Ribosomal protein</keyword>
<dbReference type="STRING" id="51028.A0A0N4UZE1"/>
<comment type="subcellular location">
    <subcellularLocation>
        <location evidence="1">Mitochondrion</location>
    </subcellularLocation>
</comment>
<reference evidence="11" key="1">
    <citation type="submission" date="2017-02" db="UniProtKB">
        <authorList>
            <consortium name="WormBaseParasite"/>
        </authorList>
    </citation>
    <scope>IDENTIFICATION</scope>
</reference>
<evidence type="ECO:0000313" key="9">
    <source>
        <dbReference type="EMBL" id="VDD87553.1"/>
    </source>
</evidence>
<evidence type="ECO:0000256" key="1">
    <source>
        <dbReference type="ARBA" id="ARBA00004173"/>
    </source>
</evidence>
<dbReference type="Pfam" id="PF07147">
    <property type="entry name" value="PDCD9"/>
    <property type="match status" value="1"/>
</dbReference>
<evidence type="ECO:0000256" key="2">
    <source>
        <dbReference type="ARBA" id="ARBA00022946"/>
    </source>
</evidence>
<keyword evidence="10" id="KW-1185">Reference proteome</keyword>
<dbReference type="OrthoDB" id="5835618at2759"/>
<evidence type="ECO:0000256" key="4">
    <source>
        <dbReference type="ARBA" id="ARBA00023128"/>
    </source>
</evidence>
<reference evidence="9 10" key="2">
    <citation type="submission" date="2018-10" db="EMBL/GenBank/DDBJ databases">
        <authorList>
            <consortium name="Pathogen Informatics"/>
        </authorList>
    </citation>
    <scope>NUCLEOTIDE SEQUENCE [LARGE SCALE GENOMIC DNA]</scope>
</reference>
<proteinExistence type="inferred from homology"/>
<keyword evidence="5" id="KW-0687">Ribonucleoprotein</keyword>
<dbReference type="GO" id="GO:0003735">
    <property type="term" value="F:structural constituent of ribosome"/>
    <property type="evidence" value="ECO:0007669"/>
    <property type="project" value="InterPro"/>
</dbReference>
<dbReference type="InterPro" id="IPR052482">
    <property type="entry name" value="mtLSU_mL37"/>
</dbReference>
<dbReference type="EMBL" id="UXUI01007433">
    <property type="protein sequence ID" value="VDD87553.1"/>
    <property type="molecule type" value="Genomic_DNA"/>
</dbReference>
<dbReference type="GO" id="GO:0005840">
    <property type="term" value="C:ribosome"/>
    <property type="evidence" value="ECO:0007669"/>
    <property type="project" value="UniProtKB-KW"/>
</dbReference>
<dbReference type="GO" id="GO:1990904">
    <property type="term" value="C:ribonucleoprotein complex"/>
    <property type="evidence" value="ECO:0007669"/>
    <property type="project" value="UniProtKB-KW"/>
</dbReference>
<evidence type="ECO:0000256" key="6">
    <source>
        <dbReference type="ARBA" id="ARBA00037985"/>
    </source>
</evidence>
<organism evidence="11">
    <name type="scientific">Enterobius vermicularis</name>
    <name type="common">Human pinworm</name>
    <dbReference type="NCBI Taxonomy" id="51028"/>
    <lineage>
        <taxon>Eukaryota</taxon>
        <taxon>Metazoa</taxon>
        <taxon>Ecdysozoa</taxon>
        <taxon>Nematoda</taxon>
        <taxon>Chromadorea</taxon>
        <taxon>Rhabditida</taxon>
        <taxon>Spirurina</taxon>
        <taxon>Oxyuridomorpha</taxon>
        <taxon>Oxyuroidea</taxon>
        <taxon>Oxyuridae</taxon>
        <taxon>Enterobius</taxon>
    </lineage>
</organism>
<gene>
    <name evidence="9" type="ORF">EVEC_LOCUS2696</name>
</gene>
<dbReference type="AlphaFoldDB" id="A0A0N4UZE1"/>
<dbReference type="PANTHER" id="PTHR15889">
    <property type="entry name" value="MITOCHONDRIAL RIBOSOMAL PROTEIN L37"/>
    <property type="match status" value="1"/>
</dbReference>
<name>A0A0N4UZE1_ENTVE</name>
<comment type="similarity">
    <text evidence="6">Belongs to the mitochondrion-specific ribosomal protein mL37 family.</text>
</comment>
<dbReference type="GO" id="GO:0005739">
    <property type="term" value="C:mitochondrion"/>
    <property type="evidence" value="ECO:0007669"/>
    <property type="project" value="UniProtKB-SubCell"/>
</dbReference>
<evidence type="ECO:0000256" key="7">
    <source>
        <dbReference type="ARBA" id="ARBA00039442"/>
    </source>
</evidence>
<evidence type="ECO:0000313" key="10">
    <source>
        <dbReference type="Proteomes" id="UP000274131"/>
    </source>
</evidence>
<dbReference type="WBParaSite" id="EVEC_0000298801-mRNA-1">
    <property type="protein sequence ID" value="EVEC_0000298801-mRNA-1"/>
    <property type="gene ID" value="EVEC_0000298801"/>
</dbReference>
<evidence type="ECO:0000256" key="3">
    <source>
        <dbReference type="ARBA" id="ARBA00022980"/>
    </source>
</evidence>
<protein>
    <recommendedName>
        <fullName evidence="7">Large ribosomal subunit protein mL37</fullName>
    </recommendedName>
    <alternativeName>
        <fullName evidence="8">39S ribosomal protein L37, mitochondrial</fullName>
    </alternativeName>
</protein>
<dbReference type="Proteomes" id="UP000274131">
    <property type="component" value="Unassembled WGS sequence"/>
</dbReference>
<evidence type="ECO:0000256" key="5">
    <source>
        <dbReference type="ARBA" id="ARBA00023274"/>
    </source>
</evidence>
<keyword evidence="4" id="KW-0496">Mitochondrion</keyword>
<accession>A0A0N4UZE1</accession>
<dbReference type="GO" id="GO:0006412">
    <property type="term" value="P:translation"/>
    <property type="evidence" value="ECO:0007669"/>
    <property type="project" value="InterPro"/>
</dbReference>
<evidence type="ECO:0000256" key="8">
    <source>
        <dbReference type="ARBA" id="ARBA00041617"/>
    </source>
</evidence>
<dbReference type="PANTHER" id="PTHR15889:SF2">
    <property type="entry name" value="LARGE RIBOSOMAL SUBUNIT PROTEIN ML37"/>
    <property type="match status" value="1"/>
</dbReference>
<keyword evidence="2" id="KW-0809">Transit peptide</keyword>
<evidence type="ECO:0000313" key="11">
    <source>
        <dbReference type="WBParaSite" id="EVEC_0000298801-mRNA-1"/>
    </source>
</evidence>